<keyword evidence="3" id="KW-1185">Reference proteome</keyword>
<evidence type="ECO:0000313" key="3">
    <source>
        <dbReference type="Proteomes" id="UP000604117"/>
    </source>
</evidence>
<dbReference type="EMBL" id="BONE01000011">
    <property type="protein sequence ID" value="GIF72335.1"/>
    <property type="molecule type" value="Genomic_DNA"/>
</dbReference>
<feature type="region of interest" description="Disordered" evidence="1">
    <location>
        <begin position="1"/>
        <end position="24"/>
    </location>
</feature>
<evidence type="ECO:0000313" key="2">
    <source>
        <dbReference type="EMBL" id="GIF72335.1"/>
    </source>
</evidence>
<dbReference type="Proteomes" id="UP000604117">
    <property type="component" value="Unassembled WGS sequence"/>
</dbReference>
<dbReference type="SUPFAM" id="SSF53448">
    <property type="entry name" value="Nucleotide-diphospho-sugar transferases"/>
    <property type="match status" value="1"/>
</dbReference>
<organism evidence="2 3">
    <name type="scientific">Asanoa siamensis</name>
    <dbReference type="NCBI Taxonomy" id="926357"/>
    <lineage>
        <taxon>Bacteria</taxon>
        <taxon>Bacillati</taxon>
        <taxon>Actinomycetota</taxon>
        <taxon>Actinomycetes</taxon>
        <taxon>Micromonosporales</taxon>
        <taxon>Micromonosporaceae</taxon>
        <taxon>Asanoa</taxon>
    </lineage>
</organism>
<dbReference type="InterPro" id="IPR029044">
    <property type="entry name" value="Nucleotide-diphossugar_trans"/>
</dbReference>
<evidence type="ECO:0008006" key="4">
    <source>
        <dbReference type="Google" id="ProtNLM"/>
    </source>
</evidence>
<evidence type="ECO:0000256" key="1">
    <source>
        <dbReference type="SAM" id="MobiDB-lite"/>
    </source>
</evidence>
<comment type="caution">
    <text evidence="2">The sequence shown here is derived from an EMBL/GenBank/DDBJ whole genome shotgun (WGS) entry which is preliminary data.</text>
</comment>
<sequence>MAGGRRVNRRATGHLPGPPVHHGTHTKLLRLVPDVSGLPARPVDAIIVPTARPSAYLRSAMQVAHALDSPLLALCSKYAQAQEVMDEAVAAGKNVIAVDVTPAGGLPDMATSKRLAGTRFERRTDTSYKRNVGLAVARMSGWRNVVFLDDDIAVDDPDHLLAASALLETFDAVGLANHGFADNSVVCHARRAVGYQQDSFVGGGAMAVPAHRTRSFFPNIYNEDWFFLLSATKLSTVGVTGRVVQKPFDPYADPRRARSEEFGDCLAEGIFALLDQGRRVQDANEEFWAGFLANRRELVADVLARLPETACSSAGERTRMIEAMTAAQGRQKWITPELCTSYLRDWTLDRTRWQRFIGGLPTLPTAEALGFLGFKPTAADAYRSRGVPATARRSGPRPSR</sequence>
<gene>
    <name evidence="2" type="ORF">Asi02nite_18530</name>
</gene>
<proteinExistence type="predicted"/>
<feature type="compositionally biased region" description="Basic residues" evidence="1">
    <location>
        <begin position="1"/>
        <end position="12"/>
    </location>
</feature>
<name>A0ABQ4CM19_9ACTN</name>
<protein>
    <recommendedName>
        <fullName evidence="4">Glycosyl transferase family 2</fullName>
    </recommendedName>
</protein>
<reference evidence="2 3" key="1">
    <citation type="submission" date="2021-01" db="EMBL/GenBank/DDBJ databases">
        <title>Whole genome shotgun sequence of Asanoa siamensis NBRC 107932.</title>
        <authorList>
            <person name="Komaki H."/>
            <person name="Tamura T."/>
        </authorList>
    </citation>
    <scope>NUCLEOTIDE SEQUENCE [LARGE SCALE GENOMIC DNA]</scope>
    <source>
        <strain evidence="2 3">NBRC 107932</strain>
    </source>
</reference>
<accession>A0ABQ4CM19</accession>